<gene>
    <name evidence="2" type="ORF">QI30_05415</name>
</gene>
<dbReference type="PROSITE" id="PS51832">
    <property type="entry name" value="HD_GYP"/>
    <property type="match status" value="1"/>
</dbReference>
<dbReference type="EMBL" id="JTFC01000022">
    <property type="protein sequence ID" value="RUS57492.1"/>
    <property type="molecule type" value="Genomic_DNA"/>
</dbReference>
<keyword evidence="3" id="KW-1185">Reference proteome</keyword>
<evidence type="ECO:0000313" key="2">
    <source>
        <dbReference type="EMBL" id="RUS57492.1"/>
    </source>
</evidence>
<organism evidence="2 3">
    <name type="scientific">Candidatus Kurthia intestinigallinarum</name>
    <dbReference type="NCBI Taxonomy" id="1562256"/>
    <lineage>
        <taxon>Bacteria</taxon>
        <taxon>Bacillati</taxon>
        <taxon>Bacillota</taxon>
        <taxon>Bacilli</taxon>
        <taxon>Bacillales</taxon>
        <taxon>Caryophanaceae</taxon>
        <taxon>Kurthia</taxon>
    </lineage>
</organism>
<dbReference type="AlphaFoldDB" id="A0A433RW22"/>
<dbReference type="SMART" id="SM00471">
    <property type="entry name" value="HDc"/>
    <property type="match status" value="1"/>
</dbReference>
<dbReference type="PANTHER" id="PTHR43155:SF2">
    <property type="entry name" value="CYCLIC DI-GMP PHOSPHODIESTERASE PA4108"/>
    <property type="match status" value="1"/>
</dbReference>
<feature type="domain" description="HD-GYP" evidence="1">
    <location>
        <begin position="122"/>
        <end position="317"/>
    </location>
</feature>
<proteinExistence type="predicted"/>
<dbReference type="Gene3D" id="1.10.3210.10">
    <property type="entry name" value="Hypothetical protein af1432"/>
    <property type="match status" value="1"/>
</dbReference>
<dbReference type="CDD" id="cd00077">
    <property type="entry name" value="HDc"/>
    <property type="match status" value="1"/>
</dbReference>
<dbReference type="RefSeq" id="WP_126989920.1">
    <property type="nucleotide sequence ID" value="NZ_JTFC01000022.1"/>
</dbReference>
<dbReference type="InterPro" id="IPR003607">
    <property type="entry name" value="HD/PDEase_dom"/>
</dbReference>
<accession>A0A433RW22</accession>
<comment type="caution">
    <text evidence="2">The sequence shown here is derived from an EMBL/GenBank/DDBJ whole genome shotgun (WGS) entry which is preliminary data.</text>
</comment>
<evidence type="ECO:0000313" key="3">
    <source>
        <dbReference type="Proteomes" id="UP000288623"/>
    </source>
</evidence>
<reference evidence="2 3" key="1">
    <citation type="submission" date="2014-11" db="EMBL/GenBank/DDBJ databases">
        <title>Genome sequence and analysis of novel Kurthia sp.</title>
        <authorList>
            <person name="Lawson J.N."/>
            <person name="Gonzalez J.E."/>
            <person name="Rinauldi L."/>
            <person name="Xuan Z."/>
            <person name="Firman A."/>
            <person name="Shaddox L."/>
            <person name="Trudeau A."/>
            <person name="Shah S."/>
            <person name="Reiman D."/>
        </authorList>
    </citation>
    <scope>NUCLEOTIDE SEQUENCE [LARGE SCALE GENOMIC DNA]</scope>
    <source>
        <strain evidence="2 3">3B1D</strain>
    </source>
</reference>
<name>A0A433RW22_9BACL</name>
<dbReference type="Pfam" id="PF13487">
    <property type="entry name" value="HD_5"/>
    <property type="match status" value="1"/>
</dbReference>
<dbReference type="Proteomes" id="UP000288623">
    <property type="component" value="Unassembled WGS sequence"/>
</dbReference>
<dbReference type="InterPro" id="IPR037522">
    <property type="entry name" value="HD_GYP_dom"/>
</dbReference>
<protein>
    <submittedName>
        <fullName evidence="2">C-di-GMP phosphodiesterase</fullName>
    </submittedName>
</protein>
<dbReference type="PANTHER" id="PTHR43155">
    <property type="entry name" value="CYCLIC DI-GMP PHOSPHODIESTERASE PA4108-RELATED"/>
    <property type="match status" value="1"/>
</dbReference>
<sequence length="363" mass="40906">MEGVLTKIPEVRLGSIVCEDIMGSTQSPIIKKGTKVTREVIQVFNAFQVKTAYVTGPVMSTDVIEQQTMITTPLNFDEPLTPFKKRYRNAVEKFKNEFLSWESGAKISIPNVREIILPLINDTLRYRLRIFTLNEYSNPRDYIYNHAISTALITAVIAQKMNYTKGEVIQLALASMIADSGMAKIPKKIREKAGPLSQYEFQMIKEHPRDSLLMVKELPLVKTEMKIAIFQHHERLDGSGYPCNSVGNTITVCAHILAVADVFHAMTCERIYKKATSSFNVIEMIQKEEFGKFHIEPVQALLDCVTDVGLGTSVMLSNHSIGQIVFTNKNNPTRPVVKIVGFDETIDLSKSKDLYIEKVLVKD</sequence>
<evidence type="ECO:0000259" key="1">
    <source>
        <dbReference type="PROSITE" id="PS51832"/>
    </source>
</evidence>
<dbReference type="SUPFAM" id="SSF109604">
    <property type="entry name" value="HD-domain/PDEase-like"/>
    <property type="match status" value="1"/>
</dbReference>
<dbReference type="OrthoDB" id="9759601at2"/>